<dbReference type="PROSITE" id="PS51257">
    <property type="entry name" value="PROKAR_LIPOPROTEIN"/>
    <property type="match status" value="1"/>
</dbReference>
<evidence type="ECO:0000313" key="2">
    <source>
        <dbReference type="Proteomes" id="UP000434580"/>
    </source>
</evidence>
<dbReference type="Proteomes" id="UP000434580">
    <property type="component" value="Unassembled WGS sequence"/>
</dbReference>
<evidence type="ECO:0000313" key="1">
    <source>
        <dbReference type="EMBL" id="CAA0109745.1"/>
    </source>
</evidence>
<dbReference type="EMBL" id="CACSII010000016">
    <property type="protein sequence ID" value="CAA0109745.1"/>
    <property type="molecule type" value="Genomic_DNA"/>
</dbReference>
<organism evidence="1 2">
    <name type="scientific">BD1-7 clade bacterium</name>
    <dbReference type="NCBI Taxonomy" id="2029982"/>
    <lineage>
        <taxon>Bacteria</taxon>
        <taxon>Pseudomonadati</taxon>
        <taxon>Pseudomonadota</taxon>
        <taxon>Gammaproteobacteria</taxon>
        <taxon>Cellvibrionales</taxon>
        <taxon>Spongiibacteraceae</taxon>
        <taxon>BD1-7 clade</taxon>
    </lineage>
</organism>
<accession>A0A5S9Q7D0</accession>
<proteinExistence type="predicted"/>
<dbReference type="AlphaFoldDB" id="A0A5S9Q7D0"/>
<protein>
    <submittedName>
        <fullName evidence="1">Uncharacterized protein</fullName>
    </submittedName>
</protein>
<sequence length="336" mass="37468">MPTRTLLIFIAASSLIGCGSGNDSNRIPPPNPTPNSALSSYESMRIESNGSIEGTWLLADSGSFRERRTFVGVDSLATATINGFRTVIVTLNDTGDSINVRRCRSESTFSQTGENHYTVPSDNTQNILRYTFLDEGSIQYLESESDTFTNDSGTSEYESELLIESEGFKISNATTIDDVNFNQAFTVNELTNSQGELVYQDAAFDVSCINHSQFHYTIDESYDSQGIIKRNYGEYIDDQIAIRAVSPAQESTTFIYTEEFTDKMSIIGDSEPEQEFILRQRTILAPDTSIGAQFDIIKRGNEALNDSRLGQQRFKAFVRESDSTKTIDVNIDLVYE</sequence>
<gene>
    <name evidence="1" type="ORF">DPBNPPHM_01315</name>
</gene>
<name>A0A5S9Q7D0_9GAMM</name>
<reference evidence="1 2" key="1">
    <citation type="submission" date="2019-11" db="EMBL/GenBank/DDBJ databases">
        <authorList>
            <person name="Holert J."/>
        </authorList>
    </citation>
    <scope>NUCLEOTIDE SEQUENCE [LARGE SCALE GENOMIC DNA]</scope>
    <source>
        <strain evidence="1">BC5_2</strain>
    </source>
</reference>
<dbReference type="OrthoDB" id="5744498at2"/>